<comment type="subcellular location">
    <subcellularLocation>
        <location evidence="1">Cell envelope</location>
    </subcellularLocation>
</comment>
<evidence type="ECO:0000313" key="5">
    <source>
        <dbReference type="Proteomes" id="UP001501624"/>
    </source>
</evidence>
<dbReference type="Gene3D" id="1.10.101.10">
    <property type="entry name" value="PGBD-like superfamily/PGBD"/>
    <property type="match status" value="1"/>
</dbReference>
<accession>A0ABP7IDN0</accession>
<evidence type="ECO:0000256" key="2">
    <source>
        <dbReference type="ARBA" id="ARBA00023054"/>
    </source>
</evidence>
<proteinExistence type="predicted"/>
<dbReference type="InterPro" id="IPR036366">
    <property type="entry name" value="PGBDSf"/>
</dbReference>
<dbReference type="RefSeq" id="WP_237339973.1">
    <property type="nucleotide sequence ID" value="NZ_BAABCM010000004.1"/>
</dbReference>
<organism evidence="4 5">
    <name type="scientific">Amycolatopsis tucumanensis</name>
    <dbReference type="NCBI Taxonomy" id="401106"/>
    <lineage>
        <taxon>Bacteria</taxon>
        <taxon>Bacillati</taxon>
        <taxon>Actinomycetota</taxon>
        <taxon>Actinomycetes</taxon>
        <taxon>Pseudonocardiales</taxon>
        <taxon>Pseudonocardiaceae</taxon>
        <taxon>Amycolatopsis</taxon>
    </lineage>
</organism>
<feature type="domain" description="Peptidoglycan binding-like" evidence="3">
    <location>
        <begin position="133"/>
        <end position="184"/>
    </location>
</feature>
<keyword evidence="2" id="KW-0175">Coiled coil</keyword>
<dbReference type="SUPFAM" id="SSF47090">
    <property type="entry name" value="PGBD-like"/>
    <property type="match status" value="1"/>
</dbReference>
<dbReference type="PANTHER" id="PTHR32347">
    <property type="entry name" value="EFFLUX SYSTEM COMPONENT YKNX-RELATED"/>
    <property type="match status" value="1"/>
</dbReference>
<comment type="caution">
    <text evidence="4">The sequence shown here is derived from an EMBL/GenBank/DDBJ whole genome shotgun (WGS) entry which is preliminary data.</text>
</comment>
<reference evidence="5" key="1">
    <citation type="journal article" date="2019" name="Int. J. Syst. Evol. Microbiol.">
        <title>The Global Catalogue of Microorganisms (GCM) 10K type strain sequencing project: providing services to taxonomists for standard genome sequencing and annotation.</title>
        <authorList>
            <consortium name="The Broad Institute Genomics Platform"/>
            <consortium name="The Broad Institute Genome Sequencing Center for Infectious Disease"/>
            <person name="Wu L."/>
            <person name="Ma J."/>
        </authorList>
    </citation>
    <scope>NUCLEOTIDE SEQUENCE [LARGE SCALE GENOMIC DNA]</scope>
    <source>
        <strain evidence="5">JCM 17017</strain>
    </source>
</reference>
<dbReference type="PROSITE" id="PS51318">
    <property type="entry name" value="TAT"/>
    <property type="match status" value="1"/>
</dbReference>
<keyword evidence="5" id="KW-1185">Reference proteome</keyword>
<dbReference type="Pfam" id="PF01471">
    <property type="entry name" value="PG_binding_1"/>
    <property type="match status" value="1"/>
</dbReference>
<evidence type="ECO:0000259" key="3">
    <source>
        <dbReference type="Pfam" id="PF01471"/>
    </source>
</evidence>
<dbReference type="InterPro" id="IPR036365">
    <property type="entry name" value="PGBD-like_sf"/>
</dbReference>
<dbReference type="EMBL" id="BAABCM010000004">
    <property type="protein sequence ID" value="GAA3815951.1"/>
    <property type="molecule type" value="Genomic_DNA"/>
</dbReference>
<dbReference type="InterPro" id="IPR006311">
    <property type="entry name" value="TAT_signal"/>
</dbReference>
<name>A0ABP7IDN0_9PSEU</name>
<sequence>MSTGPQQVRRRRRLRWIGAGAVAVALLGAGTAVILARAGASPATALPEGPAAPATAEVVRTDLAAQETEDGTLGYGAERSLTGKLPGTITGLPAANDVIERGEAVYTVDAKPVPLLYGSIPLYRELAAGITKGPDVQVLEENLRALGYTGFGTPDTTFTDATATALKRWQKALGLEQTGRLSPDAVVVRPGSVRVASVTAQIGDPAGGEIAKLTGTQRVVTVQLVVSKRGIAKQGDKVELNITGGGATRGTVSSVGSTATPGEEGEEATIDVVVTLDDPAAAGQLDSAPVDVTFTTGSRPAVLAVPVGALVALAEGGLAVEVVEGDGTRLVAVQTGLFARGLVEVRGDLREGQRVVTTS</sequence>
<protein>
    <submittedName>
        <fullName evidence="4">Peptidoglycan-binding protein</fullName>
    </submittedName>
</protein>
<dbReference type="Proteomes" id="UP001501624">
    <property type="component" value="Unassembled WGS sequence"/>
</dbReference>
<evidence type="ECO:0000313" key="4">
    <source>
        <dbReference type="EMBL" id="GAA3815951.1"/>
    </source>
</evidence>
<gene>
    <name evidence="4" type="ORF">GCM10022380_37760</name>
</gene>
<dbReference type="InterPro" id="IPR002477">
    <property type="entry name" value="Peptidoglycan-bd-like"/>
</dbReference>
<evidence type="ECO:0000256" key="1">
    <source>
        <dbReference type="ARBA" id="ARBA00004196"/>
    </source>
</evidence>
<dbReference type="Gene3D" id="2.40.420.20">
    <property type="match status" value="1"/>
</dbReference>
<dbReference type="InterPro" id="IPR050465">
    <property type="entry name" value="UPF0194_transport"/>
</dbReference>
<dbReference type="PANTHER" id="PTHR32347:SF23">
    <property type="entry name" value="BLL5650 PROTEIN"/>
    <property type="match status" value="1"/>
</dbReference>